<dbReference type="InterPro" id="IPR053967">
    <property type="entry name" value="LlgE_F_G-like_D1"/>
</dbReference>
<keyword evidence="11" id="KW-1185">Reference proteome</keyword>
<evidence type="ECO:0000313" key="11">
    <source>
        <dbReference type="Proteomes" id="UP000467214"/>
    </source>
</evidence>
<dbReference type="Pfam" id="PF00460">
    <property type="entry name" value="Flg_bb_rod"/>
    <property type="match status" value="1"/>
</dbReference>
<comment type="similarity">
    <text evidence="2 6">Belongs to the flagella basal body rod proteins family.</text>
</comment>
<dbReference type="AlphaFoldDB" id="A0A845BMZ9"/>
<dbReference type="Pfam" id="PF22692">
    <property type="entry name" value="LlgE_F_G_D1"/>
    <property type="match status" value="1"/>
</dbReference>
<evidence type="ECO:0000256" key="2">
    <source>
        <dbReference type="ARBA" id="ARBA00009677"/>
    </source>
</evidence>
<organism evidence="10 11">
    <name type="scientific">Craterilacuibacter sinensis</name>
    <dbReference type="NCBI Taxonomy" id="2686017"/>
    <lineage>
        <taxon>Bacteria</taxon>
        <taxon>Pseudomonadati</taxon>
        <taxon>Pseudomonadota</taxon>
        <taxon>Betaproteobacteria</taxon>
        <taxon>Neisseriales</taxon>
        <taxon>Neisseriaceae</taxon>
        <taxon>Craterilacuibacter</taxon>
    </lineage>
</organism>
<evidence type="ECO:0000256" key="4">
    <source>
        <dbReference type="ARBA" id="ARBA00038560"/>
    </source>
</evidence>
<comment type="subunit">
    <text evidence="4 6">The basal body constitutes a major portion of the flagellar organelle and consists of five rings (E,L,P,S, and M) mounted on a central rod. The rod consists of about 26 subunits of FlgG in the distal portion, and FlgB, FlgC and FlgF are thought to build up the proximal portion of the rod with about 6 subunits each.</text>
</comment>
<dbReference type="Pfam" id="PF06429">
    <property type="entry name" value="Flg_bbr_C"/>
    <property type="match status" value="1"/>
</dbReference>
<dbReference type="RefSeq" id="WP_124736336.1">
    <property type="nucleotide sequence ID" value="NZ_WSSB01000001.1"/>
</dbReference>
<keyword evidence="10" id="KW-0966">Cell projection</keyword>
<dbReference type="NCBIfam" id="NF009280">
    <property type="entry name" value="PRK12640.1"/>
    <property type="match status" value="1"/>
</dbReference>
<dbReference type="InterPro" id="IPR020013">
    <property type="entry name" value="Flagellar_FlgE/F/G"/>
</dbReference>
<feature type="domain" description="Flagellar hook protein FlgE/F/G-like D1" evidence="9">
    <location>
        <begin position="81"/>
        <end position="144"/>
    </location>
</feature>
<feature type="domain" description="Flagellar basal body rod protein N-terminal" evidence="7">
    <location>
        <begin position="7"/>
        <end position="35"/>
    </location>
</feature>
<evidence type="ECO:0000259" key="7">
    <source>
        <dbReference type="Pfam" id="PF00460"/>
    </source>
</evidence>
<reference evidence="10 11" key="1">
    <citation type="submission" date="2019-12" db="EMBL/GenBank/DDBJ databases">
        <title>Neisseriaceae gen. nov. sp. Genome sequencing and assembly.</title>
        <authorList>
            <person name="Liu Z."/>
            <person name="Li A."/>
        </authorList>
    </citation>
    <scope>NUCLEOTIDE SEQUENCE [LARGE SCALE GENOMIC DNA]</scope>
    <source>
        <strain evidence="10 11">B2N2-7</strain>
    </source>
</reference>
<comment type="caution">
    <text evidence="10">The sequence shown here is derived from an EMBL/GenBank/DDBJ whole genome shotgun (WGS) entry which is preliminary data.</text>
</comment>
<sequence>MDALIFTAMSGANRALKAQQVHANNLANSETGGFRADFGVARSQAVAGSGFDARHVTRLEPSAVNSRPGAIHATGRELDVAIEGEGFLAVLDGGQEVYTRAGSLDVGADGTLSVQGRPVLGDGGAITLPPFSQLAIAADGTLSVQAQGETLMQPVAKLKLVRPVPEELSKNGNGFIISRAGGTLPADDTVRVKGGHLERSNVSAVEEMIATMALGRDFELQMKMFTTASEMADAGNRLVRG</sequence>
<comment type="subcellular location">
    <subcellularLocation>
        <location evidence="1 6">Bacterial flagellum basal body</location>
    </subcellularLocation>
</comment>
<feature type="domain" description="Flagellar basal-body/hook protein C-terminal" evidence="8">
    <location>
        <begin position="194"/>
        <end position="238"/>
    </location>
</feature>
<dbReference type="SUPFAM" id="SSF117143">
    <property type="entry name" value="Flagellar hook protein flgE"/>
    <property type="match status" value="1"/>
</dbReference>
<dbReference type="GO" id="GO:0030694">
    <property type="term" value="C:bacterial-type flagellum basal body, rod"/>
    <property type="evidence" value="ECO:0007669"/>
    <property type="project" value="UniProtKB-UniRule"/>
</dbReference>
<accession>A0A845BMZ9</accession>
<dbReference type="InterPro" id="IPR037925">
    <property type="entry name" value="FlgE/F/G-like"/>
</dbReference>
<dbReference type="NCBIfam" id="TIGR03506">
    <property type="entry name" value="FlgEFG_subfam"/>
    <property type="match status" value="1"/>
</dbReference>
<protein>
    <recommendedName>
        <fullName evidence="5 6">Flagellar basal-body rod protein FlgF</fullName>
    </recommendedName>
</protein>
<keyword evidence="10" id="KW-0969">Cilium</keyword>
<evidence type="ECO:0000256" key="5">
    <source>
        <dbReference type="ARBA" id="ARBA00040228"/>
    </source>
</evidence>
<dbReference type="InterPro" id="IPR001444">
    <property type="entry name" value="Flag_bb_rod_N"/>
</dbReference>
<evidence type="ECO:0000313" key="10">
    <source>
        <dbReference type="EMBL" id="MXR35831.1"/>
    </source>
</evidence>
<dbReference type="InterPro" id="IPR010930">
    <property type="entry name" value="Flg_bb/hook_C_dom"/>
</dbReference>
<dbReference type="GO" id="GO:0071978">
    <property type="term" value="P:bacterial-type flagellum-dependent swarming motility"/>
    <property type="evidence" value="ECO:0007669"/>
    <property type="project" value="TreeGrafter"/>
</dbReference>
<dbReference type="PANTHER" id="PTHR30435:SF18">
    <property type="entry name" value="FLAGELLAR BASAL-BODY ROD PROTEIN FLGF"/>
    <property type="match status" value="1"/>
</dbReference>
<evidence type="ECO:0000259" key="9">
    <source>
        <dbReference type="Pfam" id="PF22692"/>
    </source>
</evidence>
<dbReference type="Proteomes" id="UP000467214">
    <property type="component" value="Unassembled WGS sequence"/>
</dbReference>
<dbReference type="PANTHER" id="PTHR30435">
    <property type="entry name" value="FLAGELLAR PROTEIN"/>
    <property type="match status" value="1"/>
</dbReference>
<evidence type="ECO:0000256" key="6">
    <source>
        <dbReference type="RuleBase" id="RU362116"/>
    </source>
</evidence>
<keyword evidence="3 6" id="KW-0975">Bacterial flagellum</keyword>
<evidence type="ECO:0000256" key="3">
    <source>
        <dbReference type="ARBA" id="ARBA00023143"/>
    </source>
</evidence>
<name>A0A845BMZ9_9NEIS</name>
<dbReference type="EMBL" id="WSSB01000001">
    <property type="protein sequence ID" value="MXR35831.1"/>
    <property type="molecule type" value="Genomic_DNA"/>
</dbReference>
<gene>
    <name evidence="10" type="ORF">GQF02_02425</name>
</gene>
<proteinExistence type="inferred from homology"/>
<evidence type="ECO:0000256" key="1">
    <source>
        <dbReference type="ARBA" id="ARBA00004117"/>
    </source>
</evidence>
<keyword evidence="10" id="KW-0282">Flagellum</keyword>
<evidence type="ECO:0000259" key="8">
    <source>
        <dbReference type="Pfam" id="PF06429"/>
    </source>
</evidence>